<organism evidence="2 3">
    <name type="scientific">Paractinoplanes rishiriensis</name>
    <dbReference type="NCBI Taxonomy" id="1050105"/>
    <lineage>
        <taxon>Bacteria</taxon>
        <taxon>Bacillati</taxon>
        <taxon>Actinomycetota</taxon>
        <taxon>Actinomycetes</taxon>
        <taxon>Micromonosporales</taxon>
        <taxon>Micromonosporaceae</taxon>
        <taxon>Paractinoplanes</taxon>
    </lineage>
</organism>
<accession>A0A919JZX0</accession>
<dbReference type="EMBL" id="BOMV01000059">
    <property type="protein sequence ID" value="GIE97995.1"/>
    <property type="molecule type" value="Genomic_DNA"/>
</dbReference>
<dbReference type="Proteomes" id="UP000636960">
    <property type="component" value="Unassembled WGS sequence"/>
</dbReference>
<dbReference type="Gene3D" id="1.10.10.10">
    <property type="entry name" value="Winged helix-like DNA-binding domain superfamily/Winged helix DNA-binding domain"/>
    <property type="match status" value="1"/>
</dbReference>
<evidence type="ECO:0008006" key="4">
    <source>
        <dbReference type="Google" id="ProtNLM"/>
    </source>
</evidence>
<dbReference type="InterPro" id="IPR043129">
    <property type="entry name" value="ATPase_NBD"/>
</dbReference>
<dbReference type="PANTHER" id="PTHR18964:SF149">
    <property type="entry name" value="BIFUNCTIONAL UDP-N-ACETYLGLUCOSAMINE 2-EPIMERASE_N-ACETYLMANNOSAMINE KINASE"/>
    <property type="match status" value="1"/>
</dbReference>
<dbReference type="InterPro" id="IPR036390">
    <property type="entry name" value="WH_DNA-bd_sf"/>
</dbReference>
<evidence type="ECO:0000256" key="1">
    <source>
        <dbReference type="ARBA" id="ARBA00006479"/>
    </source>
</evidence>
<dbReference type="AlphaFoldDB" id="A0A919JZX0"/>
<evidence type="ECO:0000313" key="3">
    <source>
        <dbReference type="Proteomes" id="UP000636960"/>
    </source>
</evidence>
<dbReference type="InterPro" id="IPR036388">
    <property type="entry name" value="WH-like_DNA-bd_sf"/>
</dbReference>
<dbReference type="SUPFAM" id="SSF46785">
    <property type="entry name" value="Winged helix' DNA-binding domain"/>
    <property type="match status" value="1"/>
</dbReference>
<dbReference type="PANTHER" id="PTHR18964">
    <property type="entry name" value="ROK (REPRESSOR, ORF, KINASE) FAMILY"/>
    <property type="match status" value="1"/>
</dbReference>
<dbReference type="CDD" id="cd23763">
    <property type="entry name" value="ASKHA_ATPase_ROK"/>
    <property type="match status" value="1"/>
</dbReference>
<dbReference type="Gene3D" id="3.30.420.40">
    <property type="match status" value="2"/>
</dbReference>
<dbReference type="Pfam" id="PF00480">
    <property type="entry name" value="ROK"/>
    <property type="match status" value="1"/>
</dbReference>
<proteinExistence type="inferred from homology"/>
<gene>
    <name evidence="2" type="ORF">Ari01nite_54600</name>
</gene>
<reference evidence="2" key="1">
    <citation type="submission" date="2021-01" db="EMBL/GenBank/DDBJ databases">
        <title>Whole genome shotgun sequence of Actinoplanes rishiriensis NBRC 108556.</title>
        <authorList>
            <person name="Komaki H."/>
            <person name="Tamura T."/>
        </authorList>
    </citation>
    <scope>NUCLEOTIDE SEQUENCE</scope>
    <source>
        <strain evidence="2">NBRC 108556</strain>
    </source>
</reference>
<protein>
    <recommendedName>
        <fullName evidence="4">ROK family transcriptional regulator</fullName>
    </recommendedName>
</protein>
<name>A0A919JZX0_9ACTN</name>
<comment type="caution">
    <text evidence="2">The sequence shown here is derived from an EMBL/GenBank/DDBJ whole genome shotgun (WGS) entry which is preliminary data.</text>
</comment>
<dbReference type="SUPFAM" id="SSF53067">
    <property type="entry name" value="Actin-like ATPase domain"/>
    <property type="match status" value="1"/>
</dbReference>
<evidence type="ECO:0000313" key="2">
    <source>
        <dbReference type="EMBL" id="GIE97995.1"/>
    </source>
</evidence>
<comment type="similarity">
    <text evidence="1">Belongs to the ROK (NagC/XylR) family.</text>
</comment>
<keyword evidence="3" id="KW-1185">Reference proteome</keyword>
<dbReference type="InterPro" id="IPR000600">
    <property type="entry name" value="ROK"/>
</dbReference>
<sequence>MPITTEGVSVTRLAGSSKLLRAMNESAALAHLLDPGMLTRADLRELTALSTPTISEVLRRLTEAGLVNVVGHNSGRPGPNAEIYDANPDAAFAAAVSVRDIGPSGAPSVVAALCDLTGAVRGQIESRVDFLTTDPQTALVDAVAQLRSETGTPPERIRHVQIGVAGSYDPGTQTIRHVDVPGFGRPGLVPQIAAALGTEVGVDNDVNLAAVAERKRGVARDAEGFALLWLGQEGLGLAIDIAGTLLRGARGGAGEIGYMPLYAPGAQHRKHDLQDLFGGAAILELGRENGVEGRTPAEVVRAATIGAPEFCTDLADRIAIGLAAVIAVLDPYLVVLAGPIAQAGGETLRSAVTAAMRRAAPLESPIAVTTIDDDAVLLGALDAGLTAVREALIAAIREGYHA</sequence>